<evidence type="ECO:0008006" key="8">
    <source>
        <dbReference type="Google" id="ProtNLM"/>
    </source>
</evidence>
<sequence>MHLKPCIIVHHGGEWDQDEGQLIYNGGRVNTFDDIPEDVDSVYVKQVIDSLGYKDIVKVHFLDPRKDFQCGIRFLGFENSSCDPCLSLLLEFRVIEVYTENEHAHVPPHIGIGVGGHGSFVELLNSGVLRSTDPFIDYDTERSDEDDAEIVNVRTRLNEEKQKEQSYEDELVMLRKLAESKGTDPSRYACDSDGLSGTDSPYESSDEDDYGYLVQLVGNRKNTVKGGSEGSSSKFFVGQSFDNSVTFKKVVTDYCIQTGRDIHFSRNDKNGVGGHCKSKDKGCPWRIWASWEKGKRNFMVKTHVGEHTCGREPTSKRVTASWVARFFQRKFKVNPYMKVHDIIETVWLEKGLKVSRYLAFRARKLGQKLIVVLVFSSLIADLNLFPVLNDCDSSDSSLDSSDCDEFPKSVENDDGWEAFDLNKEPPSEGVHYVIINRDFINLNEDCNVGLERELDSGTGSVLPQPEVGMVFGTWDEMNKYYRGYGRQEGFGVVGIGGGKPSSNNAGKSTSYRTYVWKCECYGKTAYRRKVNGKRVVVKEEPMVKKKTKKCDCPVMMYGQGNDEGGWLVKKVVNEHNHLVSPELTKHIAMYRKENITKHLENRIENDHGSGAPIGQIYNNMASQRNGVRNMGFTKKDMHNLNVIYNSITLEEFVDSWWEVIKKFKLEQYDCYERLEVPSMALDGTIMAFDGTIMELDEKGGSNKQAKTGGGKKKRVMGKETDVDNGTVHTLSLQSEVPFPPNMFGGQYFPHQVYHQQGQYTVASNGSGPSAFNGRMLVGGIHMNEYADAVRYFTNNAYHGQQHFPLHGHVLNSGFPTNMSMLLMCLLYPGDGGLYGSSIYIQACPVFPAQRLHSLSVHLCPSQNIDENLLSLVHVKKIDNVDQIFLVLNQVELMVINSHEGCRNTKVVVLYSIAYLFRHEHDNTYYGFMERKRMLQAVARKIKEIASKYNLVFIVVNEAIDVFDNNGSREALSTYSSGGEIKASLGSSWESLIRNKMFISHQYDINTKSWYRELTVLKSTNMSL</sequence>
<dbReference type="PANTHER" id="PTHR47718">
    <property type="entry name" value="OS01G0519700 PROTEIN"/>
    <property type="match status" value="1"/>
</dbReference>
<keyword evidence="7" id="KW-1185">Reference proteome</keyword>
<feature type="coiled-coil region" evidence="1">
    <location>
        <begin position="150"/>
        <end position="177"/>
    </location>
</feature>
<protein>
    <recommendedName>
        <fullName evidence="8">Transposase MuDR plant domain-containing protein</fullName>
    </recommendedName>
</protein>
<proteinExistence type="predicted"/>
<keyword evidence="1" id="KW-0175">Coiled coil</keyword>
<evidence type="ECO:0000313" key="6">
    <source>
        <dbReference type="EnsemblPlants" id="AUR62036755-RA:cds"/>
    </source>
</evidence>
<feature type="domain" description="PB1-like" evidence="5">
    <location>
        <begin position="6"/>
        <end position="87"/>
    </location>
</feature>
<feature type="region of interest" description="Disordered" evidence="2">
    <location>
        <begin position="182"/>
        <end position="205"/>
    </location>
</feature>
<feature type="domain" description="Transposase MuDR plant" evidence="4">
    <location>
        <begin position="235"/>
        <end position="300"/>
    </location>
</feature>
<reference evidence="6" key="1">
    <citation type="journal article" date="2017" name="Nature">
        <title>The genome of Chenopodium quinoa.</title>
        <authorList>
            <person name="Jarvis D.E."/>
            <person name="Ho Y.S."/>
            <person name="Lightfoot D.J."/>
            <person name="Schmoeckel S.M."/>
            <person name="Li B."/>
            <person name="Borm T.J.A."/>
            <person name="Ohyanagi H."/>
            <person name="Mineta K."/>
            <person name="Michell C.T."/>
            <person name="Saber N."/>
            <person name="Kharbatia N.M."/>
            <person name="Rupper R.R."/>
            <person name="Sharp A.R."/>
            <person name="Dally N."/>
            <person name="Boughton B.A."/>
            <person name="Woo Y.H."/>
            <person name="Gao G."/>
            <person name="Schijlen E.G.W.M."/>
            <person name="Guo X."/>
            <person name="Momin A.A."/>
            <person name="Negrao S."/>
            <person name="Al-Babili S."/>
            <person name="Gehring C."/>
            <person name="Roessner U."/>
            <person name="Jung C."/>
            <person name="Murphy K."/>
            <person name="Arold S.T."/>
            <person name="Gojobori T."/>
            <person name="van der Linden C.G."/>
            <person name="van Loo E.N."/>
            <person name="Jellen E.N."/>
            <person name="Maughan P.J."/>
            <person name="Tester M."/>
        </authorList>
    </citation>
    <scope>NUCLEOTIDE SEQUENCE [LARGE SCALE GENOMIC DNA]</scope>
    <source>
        <strain evidence="6">cv. PI 614886</strain>
    </source>
</reference>
<evidence type="ECO:0000259" key="5">
    <source>
        <dbReference type="Pfam" id="PF26130"/>
    </source>
</evidence>
<dbReference type="EnsemblPlants" id="AUR62036755-RA">
    <property type="protein sequence ID" value="AUR62036755-RA:cds"/>
    <property type="gene ID" value="AUR62036755"/>
</dbReference>
<dbReference type="Proteomes" id="UP000596660">
    <property type="component" value="Unplaced"/>
</dbReference>
<dbReference type="AlphaFoldDB" id="A0A803MX25"/>
<dbReference type="Pfam" id="PF26130">
    <property type="entry name" value="PB1-like"/>
    <property type="match status" value="1"/>
</dbReference>
<dbReference type="Pfam" id="PF03101">
    <property type="entry name" value="FAR1"/>
    <property type="match status" value="1"/>
</dbReference>
<evidence type="ECO:0000313" key="7">
    <source>
        <dbReference type="Proteomes" id="UP000596660"/>
    </source>
</evidence>
<dbReference type="Gramene" id="AUR62036755-RA">
    <property type="protein sequence ID" value="AUR62036755-RA:cds"/>
    <property type="gene ID" value="AUR62036755"/>
</dbReference>
<organism evidence="6 7">
    <name type="scientific">Chenopodium quinoa</name>
    <name type="common">Quinoa</name>
    <dbReference type="NCBI Taxonomy" id="63459"/>
    <lineage>
        <taxon>Eukaryota</taxon>
        <taxon>Viridiplantae</taxon>
        <taxon>Streptophyta</taxon>
        <taxon>Embryophyta</taxon>
        <taxon>Tracheophyta</taxon>
        <taxon>Spermatophyta</taxon>
        <taxon>Magnoliopsida</taxon>
        <taxon>eudicotyledons</taxon>
        <taxon>Gunneridae</taxon>
        <taxon>Pentapetalae</taxon>
        <taxon>Caryophyllales</taxon>
        <taxon>Chenopodiaceae</taxon>
        <taxon>Chenopodioideae</taxon>
        <taxon>Atripliceae</taxon>
        <taxon>Chenopodium</taxon>
    </lineage>
</organism>
<evidence type="ECO:0000256" key="2">
    <source>
        <dbReference type="SAM" id="MobiDB-lite"/>
    </source>
</evidence>
<dbReference type="Gene3D" id="3.40.50.300">
    <property type="entry name" value="P-loop containing nucleotide triphosphate hydrolases"/>
    <property type="match status" value="1"/>
</dbReference>
<evidence type="ECO:0000259" key="3">
    <source>
        <dbReference type="Pfam" id="PF03101"/>
    </source>
</evidence>
<dbReference type="InterPro" id="IPR004330">
    <property type="entry name" value="FAR1_DNA_bnd_dom"/>
</dbReference>
<name>A0A803MX25_CHEQI</name>
<dbReference type="InterPro" id="IPR027417">
    <property type="entry name" value="P-loop_NTPase"/>
</dbReference>
<accession>A0A803MX25</accession>
<reference evidence="6" key="2">
    <citation type="submission" date="2021-03" db="UniProtKB">
        <authorList>
            <consortium name="EnsemblPlants"/>
        </authorList>
    </citation>
    <scope>IDENTIFICATION</scope>
</reference>
<dbReference type="Pfam" id="PF03108">
    <property type="entry name" value="DBD_Tnp_Mut"/>
    <property type="match status" value="1"/>
</dbReference>
<dbReference type="InterPro" id="IPR058594">
    <property type="entry name" value="PB1-like_dom_pln"/>
</dbReference>
<dbReference type="PANTHER" id="PTHR47718:SF13">
    <property type="entry name" value="OS09G0290500 PROTEIN"/>
    <property type="match status" value="1"/>
</dbReference>
<feature type="domain" description="FAR1" evidence="3">
    <location>
        <begin position="479"/>
        <end position="579"/>
    </location>
</feature>
<dbReference type="InterPro" id="IPR004332">
    <property type="entry name" value="Transposase_MuDR"/>
</dbReference>
<evidence type="ECO:0000256" key="1">
    <source>
        <dbReference type="SAM" id="Coils"/>
    </source>
</evidence>
<evidence type="ECO:0000259" key="4">
    <source>
        <dbReference type="Pfam" id="PF03108"/>
    </source>
</evidence>